<dbReference type="OMA" id="RMYDCAE"/>
<accession>A0A8C5B705</accession>
<evidence type="ECO:0000256" key="10">
    <source>
        <dbReference type="ARBA" id="ARBA00022729"/>
    </source>
</evidence>
<feature type="domain" description="MAM" evidence="31">
    <location>
        <begin position="271"/>
        <end position="435"/>
    </location>
</feature>
<dbReference type="PRINTS" id="PR00480">
    <property type="entry name" value="ASTACIN"/>
</dbReference>
<dbReference type="SUPFAM" id="SSF57196">
    <property type="entry name" value="EGF/Laminin"/>
    <property type="match status" value="1"/>
</dbReference>
<keyword evidence="9 22" id="KW-0479">Metal-binding</keyword>
<evidence type="ECO:0000256" key="27">
    <source>
        <dbReference type="RuleBase" id="RU361183"/>
    </source>
</evidence>
<dbReference type="PROSITE" id="PS50026">
    <property type="entry name" value="EGF_3"/>
    <property type="match status" value="1"/>
</dbReference>
<keyword evidence="13 29" id="KW-1133">Transmembrane helix</keyword>
<evidence type="ECO:0000256" key="29">
    <source>
        <dbReference type="SAM" id="Phobius"/>
    </source>
</evidence>
<evidence type="ECO:0000259" key="30">
    <source>
        <dbReference type="PROSITE" id="PS50026"/>
    </source>
</evidence>
<dbReference type="Gene3D" id="2.60.210.10">
    <property type="entry name" value="Apoptosis, Tumor Necrosis Factor Receptor Associated Protein 2, Chain A"/>
    <property type="match status" value="1"/>
</dbReference>
<feature type="compositionally biased region" description="Basic and acidic residues" evidence="28">
    <location>
        <begin position="625"/>
        <end position="635"/>
    </location>
</feature>
<keyword evidence="11 22" id="KW-0378">Hydrolase</keyword>
<evidence type="ECO:0000256" key="22">
    <source>
        <dbReference type="PIRNR" id="PIRNR001196"/>
    </source>
</evidence>
<keyword evidence="6" id="KW-0597">Phosphoprotein</keyword>
<evidence type="ECO:0000256" key="19">
    <source>
        <dbReference type="ARBA" id="ARBA00023198"/>
    </source>
</evidence>
<sequence length="714" mass="79118">MTLMRLIAIKYLNRLTALVFTYVVHVFVSSPGSCVCVHCVLFCMFVFIVLHCVICCVCLCLQPRRNAILNDTMRWTFPIPYILTDSLDLNAKGVILQAMEAYRLKSCVDFKPYEGEASYLSFTKLSGCWSFVGDLKEGHAQGQNVSIGAGCDTRAVVEHELLHALGFYHEQSRADRDNYVHIAWDQILEGKEHNFNKYEDDFITDLNTAYDYESIMHYRPFSFNKDPLVPTITTAIPAFNALIGQRLDFSATDLTRLNRMYDCAQSLTLLDQCSFELINICGMIQNQKDHADWIQTLSTPGQPDHTLLGRCRDAGYFMGFDVAGGPAGASALLESRVLHPRRDQQCLHFFYRTGLTPGDRLVVWVRTDDGTGAVRRVRKIHTITGEGTGRWHLAHVTLRQTEKFRYFFQGVQGSASSTGAISLDDITLSETVCPSAVWQVSNFSLVGVAPGTALTSRCYSSPEGYSFGLRLYPRGFDPSYRDHLALTVHLCSGPDDAVMEWPALHRQVTVTVLDQDADATRTMSSSRSFTTGTQAPPTDRPTATSSATWDPSCSCYRGKDFGWPTFMSHDQLGRRSFLKNDDLIITADFNDLTHLLRTEERPAAHTDDVTDPGDITGAEPARGQDGGRARERRAASGDPCSPNPCLHQGVCVNTHGAASCRCASGRATFYTGETCHMMRYHGDVLGAVIGGVAGIVVMTTSILAVLRRRRPGGH</sequence>
<organism evidence="34 35">
    <name type="scientific">Gadus morhua</name>
    <name type="common">Atlantic cod</name>
    <dbReference type="NCBI Taxonomy" id="8049"/>
    <lineage>
        <taxon>Eukaryota</taxon>
        <taxon>Metazoa</taxon>
        <taxon>Chordata</taxon>
        <taxon>Craniata</taxon>
        <taxon>Vertebrata</taxon>
        <taxon>Euteleostomi</taxon>
        <taxon>Actinopterygii</taxon>
        <taxon>Neopterygii</taxon>
        <taxon>Teleostei</taxon>
        <taxon>Neoteleostei</taxon>
        <taxon>Acanthomorphata</taxon>
        <taxon>Zeiogadaria</taxon>
        <taxon>Gadariae</taxon>
        <taxon>Gadiformes</taxon>
        <taxon>Gadoidei</taxon>
        <taxon>Gadidae</taxon>
        <taxon>Gadus</taxon>
    </lineage>
</organism>
<dbReference type="CDD" id="cd00054">
    <property type="entry name" value="EGF_CA"/>
    <property type="match status" value="1"/>
</dbReference>
<evidence type="ECO:0000256" key="4">
    <source>
        <dbReference type="ARBA" id="ARBA00022525"/>
    </source>
</evidence>
<evidence type="ECO:0000256" key="24">
    <source>
        <dbReference type="PIRSR" id="PIRSR001196-2"/>
    </source>
</evidence>
<dbReference type="Pfam" id="PF00629">
    <property type="entry name" value="MAM"/>
    <property type="match status" value="1"/>
</dbReference>
<dbReference type="PANTHER" id="PTHR10127">
    <property type="entry name" value="DISCOIDIN, CUB, EGF, LAMININ , AND ZINC METALLOPROTEASE DOMAIN CONTAINING"/>
    <property type="match status" value="1"/>
</dbReference>
<evidence type="ECO:0000256" key="25">
    <source>
        <dbReference type="PROSITE-ProRule" id="PRU00076"/>
    </source>
</evidence>
<dbReference type="CDD" id="cd06263">
    <property type="entry name" value="MAM"/>
    <property type="match status" value="1"/>
</dbReference>
<evidence type="ECO:0000256" key="28">
    <source>
        <dbReference type="SAM" id="MobiDB-lite"/>
    </source>
</evidence>
<feature type="transmembrane region" description="Helical" evidence="29">
    <location>
        <begin position="684"/>
        <end position="706"/>
    </location>
</feature>
<dbReference type="Pfam" id="PF22486">
    <property type="entry name" value="MATH_2"/>
    <property type="match status" value="1"/>
</dbReference>
<dbReference type="AlphaFoldDB" id="A0A8C5B705"/>
<dbReference type="GO" id="GO:0006954">
    <property type="term" value="P:inflammatory response"/>
    <property type="evidence" value="ECO:0007669"/>
    <property type="project" value="UniProtKB-KW"/>
</dbReference>
<feature type="binding site" evidence="24 26">
    <location>
        <position position="159"/>
    </location>
    <ligand>
        <name>Zn(2+)</name>
        <dbReference type="ChEBI" id="CHEBI:29105"/>
        <note>catalytic</note>
    </ligand>
</feature>
<dbReference type="InterPro" id="IPR006026">
    <property type="entry name" value="Peptidase_Metallo"/>
</dbReference>
<dbReference type="InterPro" id="IPR000998">
    <property type="entry name" value="MAM_dom"/>
</dbReference>
<dbReference type="InterPro" id="IPR001506">
    <property type="entry name" value="Peptidase_M12A"/>
</dbReference>
<keyword evidence="8 29" id="KW-0812">Transmembrane</keyword>
<reference evidence="34" key="2">
    <citation type="submission" date="2025-09" db="UniProtKB">
        <authorList>
            <consortium name="Ensembl"/>
        </authorList>
    </citation>
    <scope>IDENTIFICATION</scope>
</reference>
<dbReference type="GO" id="GO:0004222">
    <property type="term" value="F:metalloendopeptidase activity"/>
    <property type="evidence" value="ECO:0007669"/>
    <property type="project" value="UniProtKB-UniRule"/>
</dbReference>
<evidence type="ECO:0000256" key="5">
    <source>
        <dbReference type="ARBA" id="ARBA00022536"/>
    </source>
</evidence>
<keyword evidence="4" id="KW-0964">Secreted</keyword>
<keyword evidence="16" id="KW-0865">Zymogen</keyword>
<dbReference type="GO" id="GO:0005576">
    <property type="term" value="C:extracellular region"/>
    <property type="evidence" value="ECO:0007669"/>
    <property type="project" value="UniProtKB-SubCell"/>
</dbReference>
<dbReference type="PANTHER" id="PTHR10127:SF824">
    <property type="entry name" value="MEPRIN A SUBUNIT ALPHA"/>
    <property type="match status" value="1"/>
</dbReference>
<evidence type="ECO:0000256" key="6">
    <source>
        <dbReference type="ARBA" id="ARBA00022553"/>
    </source>
</evidence>
<dbReference type="Proteomes" id="UP000694546">
    <property type="component" value="Chromosome 21"/>
</dbReference>
<dbReference type="Gene3D" id="3.40.390.10">
    <property type="entry name" value="Collagenase (Catalytic Domain)"/>
    <property type="match status" value="1"/>
</dbReference>
<comment type="caution">
    <text evidence="25">Lacks conserved residue(s) required for the propagation of feature annotation.</text>
</comment>
<evidence type="ECO:0000256" key="21">
    <source>
        <dbReference type="ARBA" id="ARBA00061743"/>
    </source>
</evidence>
<dbReference type="InterPro" id="IPR002083">
    <property type="entry name" value="MATH/TRAF_dom"/>
</dbReference>
<evidence type="ECO:0000259" key="31">
    <source>
        <dbReference type="PROSITE" id="PS50060"/>
    </source>
</evidence>
<comment type="cofactor">
    <cofactor evidence="26 27">
        <name>Zn(2+)</name>
        <dbReference type="ChEBI" id="CHEBI:29105"/>
    </cofactor>
    <text evidence="26 27">Binds 1 zinc ion per subunit.</text>
</comment>
<feature type="domain" description="EGF-like" evidence="30">
    <location>
        <begin position="636"/>
        <end position="676"/>
    </location>
</feature>
<evidence type="ECO:0000256" key="15">
    <source>
        <dbReference type="ARBA" id="ARBA00023136"/>
    </source>
</evidence>
<dbReference type="PROSITE" id="PS51864">
    <property type="entry name" value="ASTACIN"/>
    <property type="match status" value="1"/>
</dbReference>
<evidence type="ECO:0000256" key="7">
    <source>
        <dbReference type="ARBA" id="ARBA00022670"/>
    </source>
</evidence>
<feature type="region of interest" description="Disordered" evidence="28">
    <location>
        <begin position="519"/>
        <end position="548"/>
    </location>
</feature>
<evidence type="ECO:0000256" key="9">
    <source>
        <dbReference type="ARBA" id="ARBA00022723"/>
    </source>
</evidence>
<dbReference type="InterPro" id="IPR024079">
    <property type="entry name" value="MetalloPept_cat_dom_sf"/>
</dbReference>
<dbReference type="SMART" id="SM00235">
    <property type="entry name" value="ZnMc"/>
    <property type="match status" value="1"/>
</dbReference>
<dbReference type="GO" id="GO:0006508">
    <property type="term" value="P:proteolysis"/>
    <property type="evidence" value="ECO:0007669"/>
    <property type="project" value="UniProtKB-KW"/>
</dbReference>
<feature type="compositionally biased region" description="Low complexity" evidence="28">
    <location>
        <begin position="520"/>
        <end position="533"/>
    </location>
</feature>
<evidence type="ECO:0000256" key="23">
    <source>
        <dbReference type="PIRSR" id="PIRSR001196-1"/>
    </source>
</evidence>
<dbReference type="InterPro" id="IPR013320">
    <property type="entry name" value="ConA-like_dom_sf"/>
</dbReference>
<dbReference type="SMART" id="SM00137">
    <property type="entry name" value="MAM"/>
    <property type="match status" value="1"/>
</dbReference>
<evidence type="ECO:0000256" key="1">
    <source>
        <dbReference type="ARBA" id="ARBA00004251"/>
    </source>
</evidence>
<feature type="binding site" evidence="24 26">
    <location>
        <position position="163"/>
    </location>
    <ligand>
        <name>Zn(2+)</name>
        <dbReference type="ChEBI" id="CHEBI:29105"/>
        <note>catalytic</note>
    </ligand>
</feature>
<evidence type="ECO:0000256" key="26">
    <source>
        <dbReference type="PROSITE-ProRule" id="PRU01211"/>
    </source>
</evidence>
<dbReference type="Ensembl" id="ENSGMOT00000067499.1">
    <property type="protein sequence ID" value="ENSGMOP00000039959.1"/>
    <property type="gene ID" value="ENSGMOG00000008560.2"/>
</dbReference>
<keyword evidence="19" id="KW-0395">Inflammatory response</keyword>
<keyword evidence="17" id="KW-1015">Disulfide bond</keyword>
<evidence type="ECO:0000256" key="11">
    <source>
        <dbReference type="ARBA" id="ARBA00022801"/>
    </source>
</evidence>
<dbReference type="FunFam" id="2.60.210.10:FF:000009">
    <property type="entry name" value="Meprin A subunit"/>
    <property type="match status" value="1"/>
</dbReference>
<comment type="subcellular location">
    <subcellularLocation>
        <location evidence="1">Cell membrane</location>
        <topology evidence="1">Single-pass type I membrane protein</topology>
    </subcellularLocation>
    <subcellularLocation>
        <location evidence="2">Secreted</location>
    </subcellularLocation>
</comment>
<dbReference type="SUPFAM" id="SSF49599">
    <property type="entry name" value="TRAF domain-like"/>
    <property type="match status" value="1"/>
</dbReference>
<keyword evidence="5 25" id="KW-0245">EGF-like domain</keyword>
<feature type="domain" description="Peptidase M12A" evidence="33">
    <location>
        <begin position="66"/>
        <end position="264"/>
    </location>
</feature>
<feature type="region of interest" description="Disordered" evidence="28">
    <location>
        <begin position="600"/>
        <end position="640"/>
    </location>
</feature>
<dbReference type="SUPFAM" id="SSF49899">
    <property type="entry name" value="Concanavalin A-like lectins/glucanases"/>
    <property type="match status" value="1"/>
</dbReference>
<evidence type="ECO:0000256" key="20">
    <source>
        <dbReference type="ARBA" id="ARBA00051946"/>
    </source>
</evidence>
<dbReference type="FunFam" id="2.10.25.10:FF:000363">
    <property type="entry name" value="Meprin A subunit"/>
    <property type="match status" value="1"/>
</dbReference>
<dbReference type="FunFam" id="3.40.390.10:FF:000015">
    <property type="entry name" value="Meprin A subunit"/>
    <property type="match status" value="1"/>
</dbReference>
<reference evidence="34" key="1">
    <citation type="submission" date="2025-08" db="UniProtKB">
        <authorList>
            <consortium name="Ensembl"/>
        </authorList>
    </citation>
    <scope>IDENTIFICATION</scope>
</reference>
<dbReference type="InterPro" id="IPR008294">
    <property type="entry name" value="Meprin"/>
</dbReference>
<evidence type="ECO:0000259" key="32">
    <source>
        <dbReference type="PROSITE" id="PS50144"/>
    </source>
</evidence>
<dbReference type="SUPFAM" id="SSF55486">
    <property type="entry name" value="Metalloproteases ('zincins'), catalytic domain"/>
    <property type="match status" value="1"/>
</dbReference>
<dbReference type="InterPro" id="IPR008974">
    <property type="entry name" value="TRAF-like"/>
</dbReference>
<keyword evidence="18" id="KW-0325">Glycoprotein</keyword>
<dbReference type="GO" id="GO:0008270">
    <property type="term" value="F:zinc ion binding"/>
    <property type="evidence" value="ECO:0007669"/>
    <property type="project" value="UniProtKB-UniRule"/>
</dbReference>
<dbReference type="GeneTree" id="ENSGT00950000183111"/>
<comment type="subunit">
    <text evidence="21">Homotetramer consisting of disulfide-linked beta subunits, or heterotetramer of two alpha and two beta subunits formed by non-covalent association of two disulfide-linked heterodimers. Interacts with MBL2 through its carbohydrate moiety. This interaction may inhibit its catalytic activity. Interacts with TSPAN8.</text>
</comment>
<feature type="domain" description="MATH" evidence="32">
    <location>
        <begin position="433"/>
        <end position="589"/>
    </location>
</feature>
<keyword evidence="10" id="KW-0732">Signal</keyword>
<feature type="binding site" evidence="24 26">
    <location>
        <position position="169"/>
    </location>
    <ligand>
        <name>Zn(2+)</name>
        <dbReference type="ChEBI" id="CHEBI:29105"/>
        <note>catalytic</note>
    </ligand>
</feature>
<feature type="active site" evidence="23 26">
    <location>
        <position position="160"/>
    </location>
</feature>
<dbReference type="PROSITE" id="PS50144">
    <property type="entry name" value="MATH"/>
    <property type="match status" value="1"/>
</dbReference>
<dbReference type="Gene3D" id="2.10.25.10">
    <property type="entry name" value="Laminin"/>
    <property type="match status" value="1"/>
</dbReference>
<name>A0A8C5B705_GADMO</name>
<evidence type="ECO:0000256" key="18">
    <source>
        <dbReference type="ARBA" id="ARBA00023180"/>
    </source>
</evidence>
<evidence type="ECO:0000256" key="16">
    <source>
        <dbReference type="ARBA" id="ARBA00023145"/>
    </source>
</evidence>
<comment type="catalytic activity">
    <reaction evidence="20">
        <text>Hydrolysis of proteins, including azocasein, and peptides. Hydrolysis of 5-His-|-Leu-6, 6-Leu-|-Cys-7, 14-Ala-|-Leu-15 and 19-Cys-|-Gly-20 bonds in insulin B chain.</text>
        <dbReference type="EC" id="3.4.24.63"/>
    </reaction>
</comment>
<feature type="transmembrane region" description="Helical" evidence="29">
    <location>
        <begin position="35"/>
        <end position="61"/>
    </location>
</feature>
<evidence type="ECO:0000256" key="17">
    <source>
        <dbReference type="ARBA" id="ARBA00023157"/>
    </source>
</evidence>
<dbReference type="Pfam" id="PF00008">
    <property type="entry name" value="EGF"/>
    <property type="match status" value="1"/>
</dbReference>
<keyword evidence="15 29" id="KW-0472">Membrane</keyword>
<dbReference type="InterPro" id="IPR000742">
    <property type="entry name" value="EGF"/>
</dbReference>
<evidence type="ECO:0000256" key="3">
    <source>
        <dbReference type="ARBA" id="ARBA00022475"/>
    </source>
</evidence>
<evidence type="ECO:0000256" key="14">
    <source>
        <dbReference type="ARBA" id="ARBA00023049"/>
    </source>
</evidence>
<dbReference type="EC" id="3.4.24.-" evidence="22"/>
<keyword evidence="12 22" id="KW-0862">Zinc</keyword>
<dbReference type="PRINTS" id="PR00020">
    <property type="entry name" value="MAMDOMAIN"/>
</dbReference>
<evidence type="ECO:0000313" key="34">
    <source>
        <dbReference type="Ensembl" id="ENSGMOP00000039959.1"/>
    </source>
</evidence>
<evidence type="ECO:0000256" key="2">
    <source>
        <dbReference type="ARBA" id="ARBA00004613"/>
    </source>
</evidence>
<evidence type="ECO:0000256" key="12">
    <source>
        <dbReference type="ARBA" id="ARBA00022833"/>
    </source>
</evidence>
<protein>
    <recommendedName>
        <fullName evidence="22">Meprin A subunit</fullName>
        <ecNumber evidence="22">3.4.24.-</ecNumber>
    </recommendedName>
    <alternativeName>
        <fullName evidence="22">Endopeptidase-2</fullName>
    </alternativeName>
</protein>
<dbReference type="PROSITE" id="PS50060">
    <property type="entry name" value="MAM_2"/>
    <property type="match status" value="1"/>
</dbReference>
<evidence type="ECO:0000256" key="8">
    <source>
        <dbReference type="ARBA" id="ARBA00022692"/>
    </source>
</evidence>
<keyword evidence="35" id="KW-1185">Reference proteome</keyword>
<keyword evidence="3" id="KW-1003">Cell membrane</keyword>
<keyword evidence="14 22" id="KW-0482">Metalloprotease</keyword>
<dbReference type="GO" id="GO:0005886">
    <property type="term" value="C:plasma membrane"/>
    <property type="evidence" value="ECO:0007669"/>
    <property type="project" value="UniProtKB-SubCell"/>
</dbReference>
<proteinExistence type="predicted"/>
<evidence type="ECO:0000256" key="13">
    <source>
        <dbReference type="ARBA" id="ARBA00022989"/>
    </source>
</evidence>
<dbReference type="PIRSF" id="PIRSF001196">
    <property type="entry name" value="Meprin"/>
    <property type="match status" value="1"/>
</dbReference>
<evidence type="ECO:0000259" key="33">
    <source>
        <dbReference type="PROSITE" id="PS51864"/>
    </source>
</evidence>
<keyword evidence="7 22" id="KW-0645">Protease</keyword>
<dbReference type="Pfam" id="PF01400">
    <property type="entry name" value="Astacin"/>
    <property type="match status" value="1"/>
</dbReference>
<dbReference type="Gene3D" id="2.60.120.200">
    <property type="match status" value="1"/>
</dbReference>
<feature type="transmembrane region" description="Helical" evidence="29">
    <location>
        <begin position="12"/>
        <end position="29"/>
    </location>
</feature>
<dbReference type="FunFam" id="2.60.120.200:FF:000037">
    <property type="entry name" value="Meprin A subunit"/>
    <property type="match status" value="1"/>
</dbReference>
<evidence type="ECO:0000313" key="35">
    <source>
        <dbReference type="Proteomes" id="UP000694546"/>
    </source>
</evidence>